<dbReference type="KEGG" id="vin:AKJ08_0112"/>
<evidence type="ECO:0000256" key="1">
    <source>
        <dbReference type="ARBA" id="ARBA00022723"/>
    </source>
</evidence>
<evidence type="ECO:0000259" key="3">
    <source>
        <dbReference type="Pfam" id="PF06155"/>
    </source>
</evidence>
<dbReference type="Proteomes" id="UP000055590">
    <property type="component" value="Chromosome"/>
</dbReference>
<gene>
    <name evidence="4" type="ORF">AKJ08_0112</name>
</gene>
<dbReference type="OrthoDB" id="9794178at2"/>
<evidence type="ECO:0000256" key="2">
    <source>
        <dbReference type="ARBA" id="ARBA00023004"/>
    </source>
</evidence>
<accession>A0A0K1P886</accession>
<dbReference type="GO" id="GO:0046872">
    <property type="term" value="F:metal ion binding"/>
    <property type="evidence" value="ECO:0007669"/>
    <property type="project" value="UniProtKB-KW"/>
</dbReference>
<evidence type="ECO:0000313" key="5">
    <source>
        <dbReference type="Proteomes" id="UP000055590"/>
    </source>
</evidence>
<dbReference type="AlphaFoldDB" id="A0A0K1P886"/>
<proteinExistence type="predicted"/>
<dbReference type="Gene3D" id="3.30.2020.30">
    <property type="match status" value="1"/>
</dbReference>
<organism evidence="4 5">
    <name type="scientific">Vulgatibacter incomptus</name>
    <dbReference type="NCBI Taxonomy" id="1391653"/>
    <lineage>
        <taxon>Bacteria</taxon>
        <taxon>Pseudomonadati</taxon>
        <taxon>Myxococcota</taxon>
        <taxon>Myxococcia</taxon>
        <taxon>Myxococcales</taxon>
        <taxon>Cystobacterineae</taxon>
        <taxon>Vulgatibacteraceae</taxon>
        <taxon>Vulgatibacter</taxon>
    </lineage>
</organism>
<feature type="domain" description="Gamma-butyrobetaine hydroxylase-like N-terminal" evidence="3">
    <location>
        <begin position="26"/>
        <end position="103"/>
    </location>
</feature>
<evidence type="ECO:0000313" key="4">
    <source>
        <dbReference type="EMBL" id="AKU89725.1"/>
    </source>
</evidence>
<dbReference type="EMBL" id="CP012332">
    <property type="protein sequence ID" value="AKU89725.1"/>
    <property type="molecule type" value="Genomic_DNA"/>
</dbReference>
<keyword evidence="5" id="KW-1185">Reference proteome</keyword>
<protein>
    <recommendedName>
        <fullName evidence="3">Gamma-butyrobetaine hydroxylase-like N-terminal domain-containing protein</fullName>
    </recommendedName>
</protein>
<keyword evidence="2" id="KW-0408">Iron</keyword>
<keyword evidence="1" id="KW-0479">Metal-binding</keyword>
<dbReference type="InterPro" id="IPR038492">
    <property type="entry name" value="GBBH-like_N_sf"/>
</dbReference>
<sequence length="108" mass="12249">MFWDKLKPSTNEPKPISVDLSPTFAIQVTWDDWATSRVPAAKLRLECPCAACVDEWTGARLIDPTRISPDVRPVGMEPVGNYAVQIRWSDGHETGLYSWRQLRTYVEG</sequence>
<reference evidence="4 5" key="1">
    <citation type="submission" date="2015-08" db="EMBL/GenBank/DDBJ databases">
        <authorList>
            <person name="Babu N.S."/>
            <person name="Beckwith C.J."/>
            <person name="Beseler K.G."/>
            <person name="Brison A."/>
            <person name="Carone J.V."/>
            <person name="Caskin T.P."/>
            <person name="Diamond M."/>
            <person name="Durham M.E."/>
            <person name="Foxe J.M."/>
            <person name="Go M."/>
            <person name="Henderson B.A."/>
            <person name="Jones I.B."/>
            <person name="McGettigan J.A."/>
            <person name="Micheletti S.J."/>
            <person name="Nasrallah M.E."/>
            <person name="Ortiz D."/>
            <person name="Piller C.R."/>
            <person name="Privatt S.R."/>
            <person name="Schneider S.L."/>
            <person name="Sharp S."/>
            <person name="Smith T.C."/>
            <person name="Stanton J.D."/>
            <person name="Ullery H.E."/>
            <person name="Wilson R.J."/>
            <person name="Serrano M.G."/>
            <person name="Buck G."/>
            <person name="Lee V."/>
            <person name="Wang Y."/>
            <person name="Carvalho R."/>
            <person name="Voegtly L."/>
            <person name="Shi R."/>
            <person name="Duckworth R."/>
            <person name="Johnson A."/>
            <person name="Loviza R."/>
            <person name="Walstead R."/>
            <person name="Shah Z."/>
            <person name="Kiflezghi M."/>
            <person name="Wade K."/>
            <person name="Ball S.L."/>
            <person name="Bradley K.W."/>
            <person name="Asai D.J."/>
            <person name="Bowman C.A."/>
            <person name="Russell D.A."/>
            <person name="Pope W.H."/>
            <person name="Jacobs-Sera D."/>
            <person name="Hendrix R.W."/>
            <person name="Hatfull G.F."/>
        </authorList>
    </citation>
    <scope>NUCLEOTIDE SEQUENCE [LARGE SCALE GENOMIC DNA]</scope>
    <source>
        <strain evidence="4 5">DSM 27710</strain>
    </source>
</reference>
<name>A0A0K1P886_9BACT</name>
<dbReference type="RefSeq" id="WP_082342485.1">
    <property type="nucleotide sequence ID" value="NZ_CP012332.1"/>
</dbReference>
<dbReference type="Pfam" id="PF06155">
    <property type="entry name" value="GBBH-like_N"/>
    <property type="match status" value="1"/>
</dbReference>
<dbReference type="InterPro" id="IPR010376">
    <property type="entry name" value="GBBH-like_N"/>
</dbReference>
<dbReference type="PANTHER" id="PTHR35303">
    <property type="entry name" value="OS02G0197800 PROTEIN"/>
    <property type="match status" value="1"/>
</dbReference>